<evidence type="ECO:0000313" key="4">
    <source>
        <dbReference type="EMBL" id="PSO04073.1"/>
    </source>
</evidence>
<dbReference type="Pfam" id="PF02738">
    <property type="entry name" value="MoCoBD_1"/>
    <property type="match status" value="1"/>
</dbReference>
<dbReference type="PANTHER" id="PTHR11908">
    <property type="entry name" value="XANTHINE DEHYDROGENASE"/>
    <property type="match status" value="1"/>
</dbReference>
<dbReference type="AlphaFoldDB" id="A0A2R6BZM0"/>
<dbReference type="Pfam" id="PF01315">
    <property type="entry name" value="Ald_Xan_dh_C"/>
    <property type="match status" value="1"/>
</dbReference>
<dbReference type="InterPro" id="IPR036856">
    <property type="entry name" value="Ald_Oxase/Xan_DH_a/b_sf"/>
</dbReference>
<dbReference type="Pfam" id="PF20256">
    <property type="entry name" value="MoCoBD_2"/>
    <property type="match status" value="1"/>
</dbReference>
<dbReference type="Proteomes" id="UP000240582">
    <property type="component" value="Unassembled WGS sequence"/>
</dbReference>
<dbReference type="SUPFAM" id="SSF56003">
    <property type="entry name" value="Molybdenum cofactor-binding domain"/>
    <property type="match status" value="1"/>
</dbReference>
<keyword evidence="1" id="KW-0500">Molybdenum</keyword>
<dbReference type="GO" id="GO:0005506">
    <property type="term" value="F:iron ion binding"/>
    <property type="evidence" value="ECO:0007669"/>
    <property type="project" value="InterPro"/>
</dbReference>
<comment type="caution">
    <text evidence="4">The sequence shown here is derived from an EMBL/GenBank/DDBJ whole genome shotgun (WGS) entry which is preliminary data.</text>
</comment>
<evidence type="ECO:0000256" key="1">
    <source>
        <dbReference type="ARBA" id="ARBA00022505"/>
    </source>
</evidence>
<proteinExistence type="predicted"/>
<organism evidence="4 5">
    <name type="scientific">Candidatus Marsarchaeota G2 archaeon ECH_B_SAG-G06</name>
    <dbReference type="NCBI Taxonomy" id="1978166"/>
    <lineage>
        <taxon>Archaea</taxon>
        <taxon>Candidatus Marsarchaeota</taxon>
        <taxon>Candidatus Marsarchaeota group 2</taxon>
    </lineage>
</organism>
<evidence type="ECO:0000256" key="2">
    <source>
        <dbReference type="ARBA" id="ARBA00023002"/>
    </source>
</evidence>
<dbReference type="Gene3D" id="3.30.365.10">
    <property type="entry name" value="Aldehyde oxidase/xanthine dehydrogenase, molybdopterin binding domain"/>
    <property type="match status" value="4"/>
</dbReference>
<dbReference type="GO" id="GO:0016491">
    <property type="term" value="F:oxidoreductase activity"/>
    <property type="evidence" value="ECO:0007669"/>
    <property type="project" value="UniProtKB-KW"/>
</dbReference>
<protein>
    <recommendedName>
        <fullName evidence="3">Aldehyde oxidase/xanthine dehydrogenase a/b hammerhead domain-containing protein</fullName>
    </recommendedName>
</protein>
<evidence type="ECO:0000313" key="5">
    <source>
        <dbReference type="Proteomes" id="UP000240582"/>
    </source>
</evidence>
<dbReference type="FunFam" id="3.30.365.10:FF:000001">
    <property type="entry name" value="Xanthine dehydrogenase oxidase"/>
    <property type="match status" value="1"/>
</dbReference>
<sequence>MVAVWQLIGKEVKRKEDLRVLLAETRYIDDIKPQNVLYMGFLRSSVPHAYLKKVDTSELKHKVELCITGEQIAKHTREMPLISFPEGARKPVYYALAHKKVRFVGEPVVAFVTKNLYETEELADLVSVDYEVLPPVLSLEEALSKDSPKLFENWEDNVAYTRKLKTGRVEEVFENAPILLKRRFELQRQYGAPIEPRGALATFERSSGVLTLYSSTQWPHFVRTLLSEVLNYPEHKIRVVAPDVGGGFGNKQDFYREEVLVSYAAMKLGKPVKWVATRSEDMVSTVHAGEQIHEVEIAAKKDGEILGLRDRFYADLGAFGAMSLGPPTITFVSMSGPYKISNIELELTCYVTNKTPTGAYRGFGQAQASYVLERMVDELSYELKIDPLELREKNVVTEFPYKTPLGRVIDSGDYLGMIQIAKKLVRSLETPNSAIGVAFGFESGGIGPSSIQDSVGARHRGYDSMTLRVTPDGKIEIYTGLSPHGQGLETTLSQLAAHLFGVSVDDVSVHHGDTQSTPYGFGTWGSRSAVLGAGALLECYEKIRKKVLEVCSKTFDQPLEKLVFEKGVVTRKDTKQRVCTLSEVARLAYRSHDEFEAGLEVTVYYEPKGLTVSGGLHIAFVTVDQETLEPKILKYVMIDDCGFMLNPMIVEGQLHGGLAQGFGSALLEEFVYSKDGQPLSLGFMNYSLPTSIDTPSFTLVHHDSPTPLNPLGVKGMGESGIVGPSAAIANAIFRALQGKAKLTKMPFKPWELRKL</sequence>
<feature type="domain" description="Aldehyde oxidase/xanthine dehydrogenase a/b hammerhead" evidence="3">
    <location>
        <begin position="22"/>
        <end position="134"/>
    </location>
</feature>
<dbReference type="InterPro" id="IPR037165">
    <property type="entry name" value="AldOxase/xan_DH_Mopterin-bd_sf"/>
</dbReference>
<gene>
    <name evidence="4" type="ORF">B9Q12_03065</name>
</gene>
<dbReference type="EMBL" id="NEXN01000056">
    <property type="protein sequence ID" value="PSO04073.1"/>
    <property type="molecule type" value="Genomic_DNA"/>
</dbReference>
<reference evidence="4 5" key="1">
    <citation type="submission" date="2017-04" db="EMBL/GenBank/DDBJ databases">
        <title>Novel microbial lineages endemic to geothermal iron-oxide mats fill important gaps in the evolutionary history of Archaea.</title>
        <authorList>
            <person name="Jay Z.J."/>
            <person name="Beam J.P."/>
            <person name="Dlakic M."/>
            <person name="Rusch D.B."/>
            <person name="Kozubal M.A."/>
            <person name="Inskeep W.P."/>
        </authorList>
    </citation>
    <scope>NUCLEOTIDE SEQUENCE [LARGE SCALE GENOMIC DNA]</scope>
    <source>
        <strain evidence="4">ECH_B_SAG-G06</strain>
    </source>
</reference>
<keyword evidence="2" id="KW-0560">Oxidoreductase</keyword>
<dbReference type="InterPro" id="IPR016208">
    <property type="entry name" value="Ald_Oxase/xanthine_DH-like"/>
</dbReference>
<name>A0A2R6BZM0_9ARCH</name>
<dbReference type="PANTHER" id="PTHR11908:SF132">
    <property type="entry name" value="ALDEHYDE OXIDASE 1-RELATED"/>
    <property type="match status" value="1"/>
</dbReference>
<dbReference type="Gene3D" id="3.90.1170.50">
    <property type="entry name" value="Aldehyde oxidase/xanthine dehydrogenase, a/b hammerhead"/>
    <property type="match status" value="1"/>
</dbReference>
<dbReference type="SUPFAM" id="SSF54665">
    <property type="entry name" value="CO dehydrogenase molybdoprotein N-domain-like"/>
    <property type="match status" value="1"/>
</dbReference>
<dbReference type="SMART" id="SM01008">
    <property type="entry name" value="Ald_Xan_dh_C"/>
    <property type="match status" value="1"/>
</dbReference>
<accession>A0A2R6BZM0</accession>
<dbReference type="InterPro" id="IPR008274">
    <property type="entry name" value="AldOxase/xan_DH_MoCoBD1"/>
</dbReference>
<dbReference type="InterPro" id="IPR000674">
    <property type="entry name" value="Ald_Oxase/Xan_DH_a/b"/>
</dbReference>
<dbReference type="InterPro" id="IPR046867">
    <property type="entry name" value="AldOxase/xan_DH_MoCoBD2"/>
</dbReference>
<evidence type="ECO:0000259" key="3">
    <source>
        <dbReference type="SMART" id="SM01008"/>
    </source>
</evidence>